<keyword evidence="1" id="KW-0732">Signal</keyword>
<feature type="signal peptide" evidence="1">
    <location>
        <begin position="1"/>
        <end position="16"/>
    </location>
</feature>
<proteinExistence type="predicted"/>
<dbReference type="AlphaFoldDB" id="A0A8D8A7I9"/>
<sequence>MYLLLLLLLDMMDCRCFNLHQHRVLRSSGKRVVQDRGLFRLNRLRRGTHMLLLGRLTTVLLNWSRCRVLVASFRRNCHHSLDWIVVHRDEVLPIVHGNIAALYRCHVVCPTNQQLFLLTGSRRQQEFLSNNKIQ</sequence>
<name>A0A8D8A7I9_CULPI</name>
<protein>
    <submittedName>
        <fullName evidence="2">(northern house mosquito) hypothetical protein</fullName>
    </submittedName>
</protein>
<evidence type="ECO:0000256" key="1">
    <source>
        <dbReference type="SAM" id="SignalP"/>
    </source>
</evidence>
<reference evidence="2" key="1">
    <citation type="submission" date="2021-05" db="EMBL/GenBank/DDBJ databases">
        <authorList>
            <person name="Alioto T."/>
            <person name="Alioto T."/>
            <person name="Gomez Garrido J."/>
        </authorList>
    </citation>
    <scope>NUCLEOTIDE SEQUENCE</scope>
</reference>
<feature type="chain" id="PRO_5034636036" evidence="1">
    <location>
        <begin position="17"/>
        <end position="134"/>
    </location>
</feature>
<evidence type="ECO:0000313" key="2">
    <source>
        <dbReference type="EMBL" id="CAG6451400.1"/>
    </source>
</evidence>
<accession>A0A8D8A7I9</accession>
<dbReference type="EMBL" id="HBUE01018232">
    <property type="protein sequence ID" value="CAG6451400.1"/>
    <property type="molecule type" value="Transcribed_RNA"/>
</dbReference>
<organism evidence="2">
    <name type="scientific">Culex pipiens</name>
    <name type="common">House mosquito</name>
    <dbReference type="NCBI Taxonomy" id="7175"/>
    <lineage>
        <taxon>Eukaryota</taxon>
        <taxon>Metazoa</taxon>
        <taxon>Ecdysozoa</taxon>
        <taxon>Arthropoda</taxon>
        <taxon>Hexapoda</taxon>
        <taxon>Insecta</taxon>
        <taxon>Pterygota</taxon>
        <taxon>Neoptera</taxon>
        <taxon>Endopterygota</taxon>
        <taxon>Diptera</taxon>
        <taxon>Nematocera</taxon>
        <taxon>Culicoidea</taxon>
        <taxon>Culicidae</taxon>
        <taxon>Culicinae</taxon>
        <taxon>Culicini</taxon>
        <taxon>Culex</taxon>
        <taxon>Culex</taxon>
    </lineage>
</organism>